<dbReference type="InParanoid" id="E5A2L7"/>
<dbReference type="eggNOG" id="KOG3334">
    <property type="taxonomic scope" value="Eukaryota"/>
</dbReference>
<protein>
    <recommendedName>
        <fullName evidence="9">TFIID-31kDa-domain-containing protein</fullName>
    </recommendedName>
</protein>
<feature type="region of interest" description="Disordered" evidence="6">
    <location>
        <begin position="1"/>
        <end position="91"/>
    </location>
</feature>
<keyword evidence="5" id="KW-0539">Nucleus</keyword>
<evidence type="ECO:0000256" key="1">
    <source>
        <dbReference type="ARBA" id="ARBA00004123"/>
    </source>
</evidence>
<dbReference type="InterPro" id="IPR051431">
    <property type="entry name" value="TFIID_subunit_9"/>
</dbReference>
<dbReference type="InterPro" id="IPR009072">
    <property type="entry name" value="Histone-fold"/>
</dbReference>
<dbReference type="Proteomes" id="UP000002668">
    <property type="component" value="Genome"/>
</dbReference>
<dbReference type="InterPro" id="IPR003162">
    <property type="entry name" value="TFIID-31"/>
</dbReference>
<keyword evidence="4" id="KW-0804">Transcription</keyword>
<dbReference type="Pfam" id="PF02291">
    <property type="entry name" value="TFIID-31kDa"/>
    <property type="match status" value="1"/>
</dbReference>
<gene>
    <name evidence="7" type="ORF">LEMA_P092220.1</name>
</gene>
<proteinExistence type="inferred from homology"/>
<dbReference type="GO" id="GO:0016251">
    <property type="term" value="F:RNA polymerase II general transcription initiation factor activity"/>
    <property type="evidence" value="ECO:0007669"/>
    <property type="project" value="TreeGrafter"/>
</dbReference>
<feature type="compositionally biased region" description="Low complexity" evidence="6">
    <location>
        <begin position="14"/>
        <end position="72"/>
    </location>
</feature>
<dbReference type="HOGENOM" id="CLU_1777811_0_0_1"/>
<dbReference type="GO" id="GO:0005669">
    <property type="term" value="C:transcription factor TFIID complex"/>
    <property type="evidence" value="ECO:0007669"/>
    <property type="project" value="TreeGrafter"/>
</dbReference>
<dbReference type="OMA" id="NMNPPFP"/>
<dbReference type="GO" id="GO:0046982">
    <property type="term" value="F:protein heterodimerization activity"/>
    <property type="evidence" value="ECO:0007669"/>
    <property type="project" value="InterPro"/>
</dbReference>
<dbReference type="PANTHER" id="PTHR48068:SF4">
    <property type="entry name" value="TATA-BOX BINDING PROTEIN ASSOCIATED FACTOR 9"/>
    <property type="match status" value="1"/>
</dbReference>
<dbReference type="GO" id="GO:0000124">
    <property type="term" value="C:SAGA complex"/>
    <property type="evidence" value="ECO:0007669"/>
    <property type="project" value="TreeGrafter"/>
</dbReference>
<sequence length="146" mass="15240">MASPTAEPMQNGISTPPATTTAPQPSPPSQSTQQPTTQPPASQLTNGTSTATATTTAAAAAAAASTKTPTTTNMNPPFPSTSLLDPGTSKRPRDARLIHLILANMGVTAYTERVPLQLLDFAYRYTSSILTDAISYEPPTALAQRR</sequence>
<keyword evidence="3" id="KW-0805">Transcription regulation</keyword>
<evidence type="ECO:0000256" key="3">
    <source>
        <dbReference type="ARBA" id="ARBA00023015"/>
    </source>
</evidence>
<comment type="subcellular location">
    <subcellularLocation>
        <location evidence="1">Nucleus</location>
    </subcellularLocation>
</comment>
<evidence type="ECO:0000256" key="4">
    <source>
        <dbReference type="ARBA" id="ARBA00023163"/>
    </source>
</evidence>
<accession>E5A2L7</accession>
<name>E5A2L7_LEPMJ</name>
<evidence type="ECO:0000313" key="7">
    <source>
        <dbReference type="EMBL" id="CBX97813.1"/>
    </source>
</evidence>
<evidence type="ECO:0008006" key="9">
    <source>
        <dbReference type="Google" id="ProtNLM"/>
    </source>
</evidence>
<comment type="similarity">
    <text evidence="2">Belongs to the TAF9 family.</text>
</comment>
<dbReference type="OrthoDB" id="341924at2759"/>
<evidence type="ECO:0000256" key="5">
    <source>
        <dbReference type="ARBA" id="ARBA00023242"/>
    </source>
</evidence>
<reference evidence="8" key="1">
    <citation type="journal article" date="2011" name="Nat. Commun.">
        <title>Effector diversification within compartments of the Leptosphaeria maculans genome affected by Repeat-Induced Point mutations.</title>
        <authorList>
            <person name="Rouxel T."/>
            <person name="Grandaubert J."/>
            <person name="Hane J.K."/>
            <person name="Hoede C."/>
            <person name="van de Wouw A.P."/>
            <person name="Couloux A."/>
            <person name="Dominguez V."/>
            <person name="Anthouard V."/>
            <person name="Bally P."/>
            <person name="Bourras S."/>
            <person name="Cozijnsen A.J."/>
            <person name="Ciuffetti L.M."/>
            <person name="Degrave A."/>
            <person name="Dilmaghani A."/>
            <person name="Duret L."/>
            <person name="Fudal I."/>
            <person name="Goodwin S.B."/>
            <person name="Gout L."/>
            <person name="Glaser N."/>
            <person name="Linglin J."/>
            <person name="Kema G.H.J."/>
            <person name="Lapalu N."/>
            <person name="Lawrence C.B."/>
            <person name="May K."/>
            <person name="Meyer M."/>
            <person name="Ollivier B."/>
            <person name="Poulain J."/>
            <person name="Schoch C.L."/>
            <person name="Simon A."/>
            <person name="Spatafora J.W."/>
            <person name="Stachowiak A."/>
            <person name="Turgeon B.G."/>
            <person name="Tyler B.M."/>
            <person name="Vincent D."/>
            <person name="Weissenbach J."/>
            <person name="Amselem J."/>
            <person name="Quesneville H."/>
            <person name="Oliver R.P."/>
            <person name="Wincker P."/>
            <person name="Balesdent M.-H."/>
            <person name="Howlett B.J."/>
        </authorList>
    </citation>
    <scope>NUCLEOTIDE SEQUENCE [LARGE SCALE GENOMIC DNA]</scope>
    <source>
        <strain evidence="8">JN3 / isolate v23.1.3 / race Av1-4-5-6-7-8</strain>
    </source>
</reference>
<dbReference type="Gene3D" id="1.10.20.10">
    <property type="entry name" value="Histone, subunit A"/>
    <property type="match status" value="1"/>
</dbReference>
<keyword evidence="8" id="KW-1185">Reference proteome</keyword>
<evidence type="ECO:0000256" key="2">
    <source>
        <dbReference type="ARBA" id="ARBA00007646"/>
    </source>
</evidence>
<dbReference type="PANTHER" id="PTHR48068">
    <property type="entry name" value="TAF9 RNA POLYMERASE II, TATA BOX-BINDING PROTEIN (TBP)-ASSOCIATED FACTOR"/>
    <property type="match status" value="1"/>
</dbReference>
<dbReference type="VEuPathDB" id="FungiDB:LEMA_P092220.1"/>
<dbReference type="SUPFAM" id="SSF47113">
    <property type="entry name" value="Histone-fold"/>
    <property type="match status" value="1"/>
</dbReference>
<dbReference type="AlphaFoldDB" id="E5A2L7"/>
<evidence type="ECO:0000256" key="6">
    <source>
        <dbReference type="SAM" id="MobiDB-lite"/>
    </source>
</evidence>
<dbReference type="GO" id="GO:0003713">
    <property type="term" value="F:transcription coactivator activity"/>
    <property type="evidence" value="ECO:0007669"/>
    <property type="project" value="TreeGrafter"/>
</dbReference>
<dbReference type="STRING" id="985895.E5A2L7"/>
<dbReference type="EMBL" id="FP929132">
    <property type="protein sequence ID" value="CBX97813.1"/>
    <property type="molecule type" value="Genomic_DNA"/>
</dbReference>
<organism evidence="8">
    <name type="scientific">Leptosphaeria maculans (strain JN3 / isolate v23.1.3 / race Av1-4-5-6-7-8)</name>
    <name type="common">Blackleg fungus</name>
    <name type="synonym">Phoma lingam</name>
    <dbReference type="NCBI Taxonomy" id="985895"/>
    <lineage>
        <taxon>Eukaryota</taxon>
        <taxon>Fungi</taxon>
        <taxon>Dikarya</taxon>
        <taxon>Ascomycota</taxon>
        <taxon>Pezizomycotina</taxon>
        <taxon>Dothideomycetes</taxon>
        <taxon>Pleosporomycetidae</taxon>
        <taxon>Pleosporales</taxon>
        <taxon>Pleosporineae</taxon>
        <taxon>Leptosphaeriaceae</taxon>
        <taxon>Plenodomus</taxon>
        <taxon>Plenodomus lingam/Leptosphaeria maculans species complex</taxon>
    </lineage>
</organism>
<evidence type="ECO:0000313" key="8">
    <source>
        <dbReference type="Proteomes" id="UP000002668"/>
    </source>
</evidence>
<dbReference type="GO" id="GO:0051123">
    <property type="term" value="P:RNA polymerase II preinitiation complex assembly"/>
    <property type="evidence" value="ECO:0007669"/>
    <property type="project" value="TreeGrafter"/>
</dbReference>